<organism evidence="1 2">
    <name type="scientific">Effusibacillus consociatus</name>
    <dbReference type="NCBI Taxonomy" id="1117041"/>
    <lineage>
        <taxon>Bacteria</taxon>
        <taxon>Bacillati</taxon>
        <taxon>Bacillota</taxon>
        <taxon>Bacilli</taxon>
        <taxon>Bacillales</taxon>
        <taxon>Alicyclobacillaceae</taxon>
        <taxon>Effusibacillus</taxon>
    </lineage>
</organism>
<sequence>MAIRIEVCQTNLAKHASTAKVFDRLQSEFPNMEFNIEYIEMKCGGICGICKNTPYALVSKKFITGISADNFYENLKKYLLGLLAENPVPR</sequence>
<protein>
    <submittedName>
        <fullName evidence="1">DUF1450 domain-containing protein</fullName>
    </submittedName>
</protein>
<name>A0ABV9Q127_9BACL</name>
<dbReference type="EMBL" id="JBHSHC010000097">
    <property type="protein sequence ID" value="MFC4768206.1"/>
    <property type="molecule type" value="Genomic_DNA"/>
</dbReference>
<accession>A0ABV9Q127</accession>
<dbReference type="RefSeq" id="WP_380026135.1">
    <property type="nucleotide sequence ID" value="NZ_JBHSHC010000097.1"/>
</dbReference>
<proteinExistence type="predicted"/>
<dbReference type="Pfam" id="PF07293">
    <property type="entry name" value="DUF1450"/>
    <property type="match status" value="1"/>
</dbReference>
<reference evidence="2" key="1">
    <citation type="journal article" date="2019" name="Int. J. Syst. Evol. Microbiol.">
        <title>The Global Catalogue of Microorganisms (GCM) 10K type strain sequencing project: providing services to taxonomists for standard genome sequencing and annotation.</title>
        <authorList>
            <consortium name="The Broad Institute Genomics Platform"/>
            <consortium name="The Broad Institute Genome Sequencing Center for Infectious Disease"/>
            <person name="Wu L."/>
            <person name="Ma J."/>
        </authorList>
    </citation>
    <scope>NUCLEOTIDE SEQUENCE [LARGE SCALE GENOMIC DNA]</scope>
    <source>
        <strain evidence="2">WYCCWR 12678</strain>
    </source>
</reference>
<keyword evidence="2" id="KW-1185">Reference proteome</keyword>
<dbReference type="Proteomes" id="UP001596002">
    <property type="component" value="Unassembled WGS sequence"/>
</dbReference>
<evidence type="ECO:0000313" key="1">
    <source>
        <dbReference type="EMBL" id="MFC4768206.1"/>
    </source>
</evidence>
<gene>
    <name evidence="1" type="ORF">ACFO8Q_12690</name>
</gene>
<comment type="caution">
    <text evidence="1">The sequence shown here is derived from an EMBL/GenBank/DDBJ whole genome shotgun (WGS) entry which is preliminary data.</text>
</comment>
<evidence type="ECO:0000313" key="2">
    <source>
        <dbReference type="Proteomes" id="UP001596002"/>
    </source>
</evidence>
<dbReference type="InterPro" id="IPR009910">
    <property type="entry name" value="DUF1450"/>
</dbReference>